<dbReference type="InterPro" id="IPR050090">
    <property type="entry name" value="Tyrosine_recombinase_XerCD"/>
</dbReference>
<protein>
    <submittedName>
        <fullName evidence="7">Tyrosine-type recombinase/integrase</fullName>
    </submittedName>
</protein>
<dbReference type="Gene3D" id="1.10.150.130">
    <property type="match status" value="1"/>
</dbReference>
<gene>
    <name evidence="7" type="ORF">ACFFIX_19635</name>
</gene>
<dbReference type="InterPro" id="IPR002104">
    <property type="entry name" value="Integrase_catalytic"/>
</dbReference>
<dbReference type="InterPro" id="IPR011010">
    <property type="entry name" value="DNA_brk_join_enz"/>
</dbReference>
<proteinExistence type="inferred from homology"/>
<dbReference type="Gene3D" id="1.10.443.10">
    <property type="entry name" value="Intergrase catalytic core"/>
    <property type="match status" value="1"/>
</dbReference>
<name>A0ABV6GIT9_9BACI</name>
<evidence type="ECO:0000259" key="6">
    <source>
        <dbReference type="PROSITE" id="PS51900"/>
    </source>
</evidence>
<keyword evidence="8" id="KW-1185">Reference proteome</keyword>
<feature type="domain" description="Tyr recombinase" evidence="5">
    <location>
        <begin position="184"/>
        <end position="376"/>
    </location>
</feature>
<dbReference type="PROSITE" id="PS51898">
    <property type="entry name" value="TYR_RECOMBINASE"/>
    <property type="match status" value="1"/>
</dbReference>
<dbReference type="InterPro" id="IPR010998">
    <property type="entry name" value="Integrase_recombinase_N"/>
</dbReference>
<dbReference type="InterPro" id="IPR044068">
    <property type="entry name" value="CB"/>
</dbReference>
<comment type="caution">
    <text evidence="7">The sequence shown here is derived from an EMBL/GenBank/DDBJ whole genome shotgun (WGS) entry which is preliminary data.</text>
</comment>
<dbReference type="PANTHER" id="PTHR30349:SF41">
    <property type="entry name" value="INTEGRASE_RECOMBINASE PROTEIN MJ0367-RELATED"/>
    <property type="match status" value="1"/>
</dbReference>
<evidence type="ECO:0000313" key="8">
    <source>
        <dbReference type="Proteomes" id="UP001589854"/>
    </source>
</evidence>
<comment type="similarity">
    <text evidence="1">Belongs to the 'phage' integrase family.</text>
</comment>
<evidence type="ECO:0000256" key="2">
    <source>
        <dbReference type="ARBA" id="ARBA00023125"/>
    </source>
</evidence>
<dbReference type="PANTHER" id="PTHR30349">
    <property type="entry name" value="PHAGE INTEGRASE-RELATED"/>
    <property type="match status" value="1"/>
</dbReference>
<evidence type="ECO:0000313" key="7">
    <source>
        <dbReference type="EMBL" id="MFC0273607.1"/>
    </source>
</evidence>
<dbReference type="SUPFAM" id="SSF56349">
    <property type="entry name" value="DNA breaking-rejoining enzymes"/>
    <property type="match status" value="1"/>
</dbReference>
<dbReference type="EMBL" id="JBHLVO010000022">
    <property type="protein sequence ID" value="MFC0273607.1"/>
    <property type="molecule type" value="Genomic_DNA"/>
</dbReference>
<keyword evidence="3" id="KW-0233">DNA recombination</keyword>
<feature type="domain" description="Core-binding (CB)" evidence="6">
    <location>
        <begin position="55"/>
        <end position="165"/>
    </location>
</feature>
<evidence type="ECO:0000256" key="3">
    <source>
        <dbReference type="ARBA" id="ARBA00023172"/>
    </source>
</evidence>
<evidence type="ECO:0000256" key="1">
    <source>
        <dbReference type="ARBA" id="ARBA00008857"/>
    </source>
</evidence>
<evidence type="ECO:0000259" key="5">
    <source>
        <dbReference type="PROSITE" id="PS51898"/>
    </source>
</evidence>
<organism evidence="7 8">
    <name type="scientific">Metabacillus herbersteinensis</name>
    <dbReference type="NCBI Taxonomy" id="283816"/>
    <lineage>
        <taxon>Bacteria</taxon>
        <taxon>Bacillati</taxon>
        <taxon>Bacillota</taxon>
        <taxon>Bacilli</taxon>
        <taxon>Bacillales</taxon>
        <taxon>Bacillaceae</taxon>
        <taxon>Metabacillus</taxon>
    </lineage>
</organism>
<dbReference type="InterPro" id="IPR013762">
    <property type="entry name" value="Integrase-like_cat_sf"/>
</dbReference>
<evidence type="ECO:0000256" key="4">
    <source>
        <dbReference type="PROSITE-ProRule" id="PRU01248"/>
    </source>
</evidence>
<accession>A0ABV6GIT9</accession>
<dbReference type="Pfam" id="PF00589">
    <property type="entry name" value="Phage_integrase"/>
    <property type="match status" value="1"/>
</dbReference>
<keyword evidence="2 4" id="KW-0238">DNA-binding</keyword>
<dbReference type="PROSITE" id="PS51900">
    <property type="entry name" value="CB"/>
    <property type="match status" value="1"/>
</dbReference>
<reference evidence="7 8" key="1">
    <citation type="submission" date="2024-09" db="EMBL/GenBank/DDBJ databases">
        <authorList>
            <person name="Sun Q."/>
            <person name="Mori K."/>
        </authorList>
    </citation>
    <scope>NUCLEOTIDE SEQUENCE [LARGE SCALE GENOMIC DNA]</scope>
    <source>
        <strain evidence="7 8">CCM 7228</strain>
    </source>
</reference>
<sequence>MSIDKNKINGKLKKRSLPVEIDLDNLTNLSNKMTDSSFYYKMLDIIDYGDTEDYSGFNDLEMLYLFVHQEKDTDSKKNRTAATKKEYIRELLFFYRMFVENGDLFDFEVADLNIRSLIKEIRPRNIRKFQQWLKEAPLGKGGKTYSVATLAKKTVVIKAFLSFLYKKRYIEKPLHETFLSTNVHKRDRPDRDLNSVEVMKLLEYFKDHPIVYCLILVLTTTGARIQEICTSRICDISYSEGDYWLKVIGKGNEERECLILEEVLESITLFRERRGLKTILNTNDESPIFTTAKNKQYHFKYLSNYLTNIINKADIPLIRNRNTPLTAHFFRHSYAIISDEQGVDLFKIMQSLGHKKVDTTLIYLSRTIARKNNAGHAWKNSSLIKDLKHIKN</sequence>
<dbReference type="RefSeq" id="WP_378937078.1">
    <property type="nucleotide sequence ID" value="NZ_JBHLVO010000022.1"/>
</dbReference>
<dbReference type="Proteomes" id="UP001589854">
    <property type="component" value="Unassembled WGS sequence"/>
</dbReference>